<evidence type="ECO:0000256" key="20">
    <source>
        <dbReference type="SAM" id="Phobius"/>
    </source>
</evidence>
<dbReference type="InterPro" id="IPR007704">
    <property type="entry name" value="PIG-M"/>
</dbReference>
<proteinExistence type="inferred from homology"/>
<sequence>MNLCSLLNVRAFVQFISRNLIQVRLVLINLFVMIILRCYHVVAIDIDSQKVEMALSNAKVCGVEDYVDFIVGDFIQLAPSLKHTHMEVRYTDVDFLVFSDAASLMASRKSPCERTTYRYSPLIAFLLIPNSMIHRSWGKFLFSASADKDKEFFEDKLLSSALAIDNLHDQMKTLSLKLKSLEETVRNFMNVSEKKLKELSIEKDEVEKSFRNEQCKAANLINEKETNELQVVNKELDNTNIELWKGQEFATADMAVQEMERNCDQKLAEHKEESQQYLMHIQEEHAALSVAGMKFIYNVLVQATNKPEDCAMDDIVKDADRLVSCLANKYAVKESTLNSLVTELLLLLLDERVPRMDGGQLLKALNVLMFKILQPAILKIAIVKDADRLVSCLANKVAKTFDFSIGGASSRHFKINADAVKESTLNSLVTELLLLDERVPRMDDDGQLLKALNVLMLKILTLWTILATQYVVALVSYVGSFLLMAWMGCVADEFGPFIFAVPLLLRLEHAFAASPYPVIITLADHLTPDIQAKEAQMPAQTFGKMFHPESELTEFPLPEDLKYHFLSLTKPPKEYLEAQSFKKNDPRVYPKGTWFNSSNYKPQISRMHGAQMVAFNMQHLHVHKFYFQKGI</sequence>
<protein>
    <recommendedName>
        <fullName evidence="4">Trimethylguanosine synthase</fullName>
    </recommendedName>
    <alternativeName>
        <fullName evidence="18">Cap-specific guanine-N(2) methyltransferase</fullName>
    </alternativeName>
    <alternativeName>
        <fullName evidence="13">GPI mannosyltransferase I</fullName>
    </alternativeName>
</protein>
<feature type="coiled-coil region" evidence="19">
    <location>
        <begin position="164"/>
        <end position="276"/>
    </location>
</feature>
<keyword evidence="9" id="KW-0256">Endoplasmic reticulum</keyword>
<dbReference type="Gene3D" id="3.20.20.190">
    <property type="entry name" value="Phosphatidylinositol (PI) phosphodiesterase"/>
    <property type="match status" value="2"/>
</dbReference>
<evidence type="ECO:0000256" key="7">
    <source>
        <dbReference type="ARBA" id="ARBA00022679"/>
    </source>
</evidence>
<evidence type="ECO:0000256" key="3">
    <source>
        <dbReference type="ARBA" id="ARBA00011071"/>
    </source>
</evidence>
<keyword evidence="19" id="KW-0175">Coiled coil</keyword>
<comment type="pathway">
    <text evidence="2">Glycolipid biosynthesis; glycosylphosphatidylinositol-anchor biosynthesis.</text>
</comment>
<dbReference type="PANTHER" id="PTHR12886:SF0">
    <property type="entry name" value="GPI MANNOSYLTRANSFERASE 1"/>
    <property type="match status" value="1"/>
</dbReference>
<dbReference type="Proteomes" id="UP000626092">
    <property type="component" value="Unassembled WGS sequence"/>
</dbReference>
<keyword evidence="7" id="KW-0808">Transferase</keyword>
<keyword evidence="6" id="KW-0328">Glycosyltransferase</keyword>
<dbReference type="InterPro" id="IPR029063">
    <property type="entry name" value="SAM-dependent_MTases_sf"/>
</dbReference>
<evidence type="ECO:0000256" key="2">
    <source>
        <dbReference type="ARBA" id="ARBA00004687"/>
    </source>
</evidence>
<feature type="domain" description="PI-PLC Y-box" evidence="21">
    <location>
        <begin position="587"/>
        <end position="618"/>
    </location>
</feature>
<comment type="subcellular location">
    <subcellularLocation>
        <location evidence="1">Endoplasmic reticulum membrane</location>
        <topology evidence="1">Multi-pass membrane protein</topology>
    </subcellularLocation>
</comment>
<comment type="catalytic activity">
    <reaction evidence="14">
        <text>a 5'-end (N(2),N(7)-dimethyl 5'-triphosphoguanosine)-ribonucleoside in snoRNA + S-adenosyl-L-methionine = a 5'-end (N(2),N(2),N(7)-trimethyl 5'-triphosphoguanosine)-ribonucleoside in snoRNA + S-adenosyl-L-homocysteine + H(+)</text>
        <dbReference type="Rhea" id="RHEA:78507"/>
        <dbReference type="Rhea" id="RHEA-COMP:19088"/>
        <dbReference type="Rhea" id="RHEA-COMP:19090"/>
        <dbReference type="ChEBI" id="CHEBI:15378"/>
        <dbReference type="ChEBI" id="CHEBI:57856"/>
        <dbReference type="ChEBI" id="CHEBI:59789"/>
        <dbReference type="ChEBI" id="CHEBI:167623"/>
        <dbReference type="ChEBI" id="CHEBI:172880"/>
    </reaction>
    <physiologicalReaction direction="left-to-right" evidence="14">
        <dbReference type="Rhea" id="RHEA:78508"/>
    </physiologicalReaction>
</comment>
<reference evidence="22" key="1">
    <citation type="submission" date="2019-11" db="EMBL/GenBank/DDBJ databases">
        <authorList>
            <person name="Liu Y."/>
            <person name="Hou J."/>
            <person name="Li T.-Q."/>
            <person name="Guan C.-H."/>
            <person name="Wu X."/>
            <person name="Wu H.-Z."/>
            <person name="Ling F."/>
            <person name="Zhang R."/>
            <person name="Shi X.-G."/>
            <person name="Ren J.-P."/>
            <person name="Chen E.-F."/>
            <person name="Sun J.-M."/>
        </authorList>
    </citation>
    <scope>NUCLEOTIDE SEQUENCE</scope>
    <source>
        <strain evidence="22">Adult_tree_wgs_1</strain>
        <tissue evidence="22">Leaves</tissue>
    </source>
</reference>
<evidence type="ECO:0000256" key="6">
    <source>
        <dbReference type="ARBA" id="ARBA00022676"/>
    </source>
</evidence>
<evidence type="ECO:0000256" key="17">
    <source>
        <dbReference type="ARBA" id="ARBA00049075"/>
    </source>
</evidence>
<dbReference type="Gene3D" id="3.40.50.150">
    <property type="entry name" value="Vaccinia Virus protein VP39"/>
    <property type="match status" value="1"/>
</dbReference>
<evidence type="ECO:0000259" key="21">
    <source>
        <dbReference type="PROSITE" id="PS50008"/>
    </source>
</evidence>
<dbReference type="InterPro" id="IPR001711">
    <property type="entry name" value="PLipase_C_Pinositol-sp_Y"/>
</dbReference>
<evidence type="ECO:0000256" key="16">
    <source>
        <dbReference type="ARBA" id="ARBA00048763"/>
    </source>
</evidence>
<dbReference type="SMART" id="SM00148">
    <property type="entry name" value="PLCXc"/>
    <property type="match status" value="1"/>
</dbReference>
<keyword evidence="8 20" id="KW-0812">Transmembrane</keyword>
<keyword evidence="10 20" id="KW-1133">Transmembrane helix</keyword>
<evidence type="ECO:0000256" key="19">
    <source>
        <dbReference type="SAM" id="Coils"/>
    </source>
</evidence>
<evidence type="ECO:0000256" key="13">
    <source>
        <dbReference type="ARBA" id="ARBA00032997"/>
    </source>
</evidence>
<gene>
    <name evidence="22" type="ORF">RHSIM_Rhsim09G0084000</name>
</gene>
<dbReference type="SMART" id="SM00149">
    <property type="entry name" value="PLCYc"/>
    <property type="match status" value="1"/>
</dbReference>
<dbReference type="PANTHER" id="PTHR12886">
    <property type="entry name" value="PIG-M MANNOSYLTRANSFERASE"/>
    <property type="match status" value="1"/>
</dbReference>
<dbReference type="GO" id="GO:0008168">
    <property type="term" value="F:methyltransferase activity"/>
    <property type="evidence" value="ECO:0007669"/>
    <property type="project" value="InterPro"/>
</dbReference>
<comment type="catalytic activity">
    <reaction evidence="15">
        <text>a 5'-end (N(7)-methyl 5'-triphosphoguanosine)-ribonucleoside in snoRNA + S-adenosyl-L-methionine = a 5'-end (N(2),N(7)-dimethyl 5'-triphosphoguanosine)-ribonucleoside in snoRNA + S-adenosyl-L-homocysteine + H(+)</text>
        <dbReference type="Rhea" id="RHEA:78475"/>
        <dbReference type="Rhea" id="RHEA-COMP:19086"/>
        <dbReference type="Rhea" id="RHEA-COMP:19088"/>
        <dbReference type="ChEBI" id="CHEBI:15378"/>
        <dbReference type="ChEBI" id="CHEBI:57856"/>
        <dbReference type="ChEBI" id="CHEBI:59789"/>
        <dbReference type="ChEBI" id="CHEBI:156461"/>
        <dbReference type="ChEBI" id="CHEBI:172880"/>
    </reaction>
    <physiologicalReaction direction="left-to-right" evidence="15">
        <dbReference type="Rhea" id="RHEA:78476"/>
    </physiologicalReaction>
</comment>
<dbReference type="GO" id="GO:1990529">
    <property type="term" value="C:glycosylphosphatidylinositol-mannosyltransferase I complex"/>
    <property type="evidence" value="ECO:0007669"/>
    <property type="project" value="TreeGrafter"/>
</dbReference>
<keyword evidence="23" id="KW-1185">Reference proteome</keyword>
<evidence type="ECO:0000256" key="15">
    <source>
        <dbReference type="ARBA" id="ARBA00048740"/>
    </source>
</evidence>
<feature type="transmembrane region" description="Helical" evidence="20">
    <location>
        <begin position="20"/>
        <end position="39"/>
    </location>
</feature>
<evidence type="ECO:0000256" key="9">
    <source>
        <dbReference type="ARBA" id="ARBA00022824"/>
    </source>
</evidence>
<feature type="transmembrane region" description="Helical" evidence="20">
    <location>
        <begin position="459"/>
        <end position="478"/>
    </location>
</feature>
<evidence type="ECO:0000313" key="23">
    <source>
        <dbReference type="Proteomes" id="UP000626092"/>
    </source>
</evidence>
<dbReference type="Pfam" id="PF00387">
    <property type="entry name" value="PI-PLC-Y"/>
    <property type="match status" value="1"/>
</dbReference>
<accession>A0A834LDX6</accession>
<evidence type="ECO:0000256" key="5">
    <source>
        <dbReference type="ARBA" id="ARBA00022502"/>
    </source>
</evidence>
<dbReference type="GO" id="GO:0051751">
    <property type="term" value="F:alpha-1,4-mannosyltransferase activity"/>
    <property type="evidence" value="ECO:0007669"/>
    <property type="project" value="InterPro"/>
</dbReference>
<dbReference type="GO" id="GO:0004435">
    <property type="term" value="F:phosphatidylinositol-4,5-bisphosphate phospholipase C activity"/>
    <property type="evidence" value="ECO:0007669"/>
    <property type="project" value="InterPro"/>
</dbReference>
<name>A0A834LDX6_RHOSS</name>
<dbReference type="Pfam" id="PF00388">
    <property type="entry name" value="PI-PLC-X"/>
    <property type="match status" value="1"/>
</dbReference>
<dbReference type="GO" id="GO:0036261">
    <property type="term" value="P:7-methylguanosine cap hypermethylation"/>
    <property type="evidence" value="ECO:0007669"/>
    <property type="project" value="InterPro"/>
</dbReference>
<dbReference type="PROSITE" id="PS50008">
    <property type="entry name" value="PIPLC_Y_DOMAIN"/>
    <property type="match status" value="1"/>
</dbReference>
<dbReference type="PROSITE" id="PS50007">
    <property type="entry name" value="PIPLC_X_DOMAIN"/>
    <property type="match status" value="1"/>
</dbReference>
<dbReference type="Pfam" id="PF09445">
    <property type="entry name" value="Methyltransf_15"/>
    <property type="match status" value="1"/>
</dbReference>
<keyword evidence="11 20" id="KW-0472">Membrane</keyword>
<comment type="catalytic activity">
    <reaction evidence="16">
        <text>a 5'-end (N(2),N(7)-dimethyl 5'-triphosphoguanosine)-ribonucleoside in snRNA + S-adenosyl-L-methionine = a 5'-end (N(2),N(2),N(7)-trimethyl 5'-triphosphoguanosine)-ribonucleoside in snRNA + S-adenosyl-L-homocysteine + H(+)</text>
        <dbReference type="Rhea" id="RHEA:78479"/>
        <dbReference type="Rhea" id="RHEA-COMP:19087"/>
        <dbReference type="Rhea" id="RHEA-COMP:19089"/>
        <dbReference type="ChEBI" id="CHEBI:15378"/>
        <dbReference type="ChEBI" id="CHEBI:57856"/>
        <dbReference type="ChEBI" id="CHEBI:59789"/>
        <dbReference type="ChEBI" id="CHEBI:167623"/>
        <dbReference type="ChEBI" id="CHEBI:172880"/>
    </reaction>
    <physiologicalReaction direction="left-to-right" evidence="16">
        <dbReference type="Rhea" id="RHEA:78480"/>
    </physiologicalReaction>
</comment>
<dbReference type="GO" id="GO:0004376">
    <property type="term" value="F:GPI mannosyltransferase activity"/>
    <property type="evidence" value="ECO:0007669"/>
    <property type="project" value="InterPro"/>
</dbReference>
<evidence type="ECO:0000256" key="18">
    <source>
        <dbReference type="ARBA" id="ARBA00049790"/>
    </source>
</evidence>
<comment type="similarity">
    <text evidence="3">Belongs to the PIGM family.</text>
</comment>
<evidence type="ECO:0000256" key="14">
    <source>
        <dbReference type="ARBA" id="ARBA00047418"/>
    </source>
</evidence>
<evidence type="ECO:0000256" key="4">
    <source>
        <dbReference type="ARBA" id="ARBA00018517"/>
    </source>
</evidence>
<dbReference type="AlphaFoldDB" id="A0A834LDX6"/>
<evidence type="ECO:0000256" key="1">
    <source>
        <dbReference type="ARBA" id="ARBA00004477"/>
    </source>
</evidence>
<dbReference type="OrthoDB" id="1837635at2759"/>
<dbReference type="GO" id="GO:0035556">
    <property type="term" value="P:intracellular signal transduction"/>
    <property type="evidence" value="ECO:0007669"/>
    <property type="project" value="InterPro"/>
</dbReference>
<evidence type="ECO:0000256" key="10">
    <source>
        <dbReference type="ARBA" id="ARBA00022989"/>
    </source>
</evidence>
<dbReference type="InterPro" id="IPR017946">
    <property type="entry name" value="PLC-like_Pdiesterase_TIM-brl"/>
</dbReference>
<dbReference type="EMBL" id="WJXA01000009">
    <property type="protein sequence ID" value="KAF7131732.1"/>
    <property type="molecule type" value="Genomic_DNA"/>
</dbReference>
<dbReference type="GO" id="GO:0005789">
    <property type="term" value="C:endoplasmic reticulum membrane"/>
    <property type="evidence" value="ECO:0007669"/>
    <property type="project" value="UniProtKB-SubCell"/>
</dbReference>
<evidence type="ECO:0000256" key="11">
    <source>
        <dbReference type="ARBA" id="ARBA00023136"/>
    </source>
</evidence>
<comment type="caution">
    <text evidence="22">The sequence shown here is derived from an EMBL/GenBank/DDBJ whole genome shotgun (WGS) entry which is preliminary data.</text>
</comment>
<dbReference type="GO" id="GO:0006506">
    <property type="term" value="P:GPI anchor biosynthetic process"/>
    <property type="evidence" value="ECO:0007669"/>
    <property type="project" value="UniProtKB-KW"/>
</dbReference>
<comment type="catalytic activity">
    <reaction evidence="17">
        <text>a 5'-end (N(7)-methyl 5'-triphosphoguanosine)-ribonucleoside in snRNA + S-adenosyl-L-methionine = a 5'-end (N(2),N(7)-dimethyl 5'-triphosphoguanosine)-ribonucleoside in snRNA + S-adenosyl-L-homocysteine + H(+)</text>
        <dbReference type="Rhea" id="RHEA:78471"/>
        <dbReference type="Rhea" id="RHEA-COMP:19085"/>
        <dbReference type="Rhea" id="RHEA-COMP:19087"/>
        <dbReference type="ChEBI" id="CHEBI:15378"/>
        <dbReference type="ChEBI" id="CHEBI:57856"/>
        <dbReference type="ChEBI" id="CHEBI:59789"/>
        <dbReference type="ChEBI" id="CHEBI:156461"/>
        <dbReference type="ChEBI" id="CHEBI:172880"/>
    </reaction>
    <physiologicalReaction direction="left-to-right" evidence="17">
        <dbReference type="Rhea" id="RHEA:78472"/>
    </physiologicalReaction>
</comment>
<evidence type="ECO:0000256" key="8">
    <source>
        <dbReference type="ARBA" id="ARBA00022692"/>
    </source>
</evidence>
<evidence type="ECO:0000313" key="22">
    <source>
        <dbReference type="EMBL" id="KAF7131732.1"/>
    </source>
</evidence>
<dbReference type="SUPFAM" id="SSF53335">
    <property type="entry name" value="S-adenosyl-L-methionine-dependent methyltransferases"/>
    <property type="match status" value="1"/>
</dbReference>
<evidence type="ECO:0000256" key="12">
    <source>
        <dbReference type="ARBA" id="ARBA00025783"/>
    </source>
</evidence>
<dbReference type="InterPro" id="IPR019012">
    <property type="entry name" value="RNA_cap_Gua-N2-MeTrfase"/>
</dbReference>
<comment type="similarity">
    <text evidence="12">Belongs to the methyltransferase superfamily. Trimethylguanosine synthase family.</text>
</comment>
<keyword evidence="5" id="KW-0337">GPI-anchor biosynthesis</keyword>
<dbReference type="SUPFAM" id="SSF51695">
    <property type="entry name" value="PLC-like phosphodiesterases"/>
    <property type="match status" value="1"/>
</dbReference>
<organism evidence="22 23">
    <name type="scientific">Rhododendron simsii</name>
    <name type="common">Sims's rhododendron</name>
    <dbReference type="NCBI Taxonomy" id="118357"/>
    <lineage>
        <taxon>Eukaryota</taxon>
        <taxon>Viridiplantae</taxon>
        <taxon>Streptophyta</taxon>
        <taxon>Embryophyta</taxon>
        <taxon>Tracheophyta</taxon>
        <taxon>Spermatophyta</taxon>
        <taxon>Magnoliopsida</taxon>
        <taxon>eudicotyledons</taxon>
        <taxon>Gunneridae</taxon>
        <taxon>Pentapetalae</taxon>
        <taxon>asterids</taxon>
        <taxon>Ericales</taxon>
        <taxon>Ericaceae</taxon>
        <taxon>Ericoideae</taxon>
        <taxon>Rhodoreae</taxon>
        <taxon>Rhododendron</taxon>
    </lineage>
</organism>
<dbReference type="InterPro" id="IPR000909">
    <property type="entry name" value="PLipase_C_PInositol-sp_X_dom"/>
</dbReference>